<keyword evidence="9" id="KW-1185">Reference proteome</keyword>
<keyword evidence="2 4" id="KW-0456">Lyase</keyword>
<feature type="domain" description="SPOR" evidence="7">
    <location>
        <begin position="214"/>
        <end position="301"/>
    </location>
</feature>
<dbReference type="InterPro" id="IPR007730">
    <property type="entry name" value="SPOR-like_dom"/>
</dbReference>
<proteinExistence type="inferred from homology"/>
<dbReference type="Proteomes" id="UP001501337">
    <property type="component" value="Unassembled WGS sequence"/>
</dbReference>
<dbReference type="SUPFAM" id="SSF110997">
    <property type="entry name" value="Sporulation related repeat"/>
    <property type="match status" value="1"/>
</dbReference>
<feature type="compositionally biased region" description="Low complexity" evidence="6">
    <location>
        <begin position="14"/>
        <end position="23"/>
    </location>
</feature>
<dbReference type="PANTHER" id="PTHR34183">
    <property type="entry name" value="ENDOLYTIC PEPTIDOGLYCAN TRANSGLYCOSYLASE RLPA"/>
    <property type="match status" value="1"/>
</dbReference>
<organism evidence="8 9">
    <name type="scientific">Allohahella marinimesophila</name>
    <dbReference type="NCBI Taxonomy" id="1054972"/>
    <lineage>
        <taxon>Bacteria</taxon>
        <taxon>Pseudomonadati</taxon>
        <taxon>Pseudomonadota</taxon>
        <taxon>Gammaproteobacteria</taxon>
        <taxon>Oceanospirillales</taxon>
        <taxon>Hahellaceae</taxon>
        <taxon>Allohahella</taxon>
    </lineage>
</organism>
<evidence type="ECO:0000313" key="9">
    <source>
        <dbReference type="Proteomes" id="UP001501337"/>
    </source>
</evidence>
<dbReference type="InterPro" id="IPR036908">
    <property type="entry name" value="RlpA-like_sf"/>
</dbReference>
<reference evidence="9" key="1">
    <citation type="journal article" date="2019" name="Int. J. Syst. Evol. Microbiol.">
        <title>The Global Catalogue of Microorganisms (GCM) 10K type strain sequencing project: providing services to taxonomists for standard genome sequencing and annotation.</title>
        <authorList>
            <consortium name="The Broad Institute Genomics Platform"/>
            <consortium name="The Broad Institute Genome Sequencing Center for Infectious Disease"/>
            <person name="Wu L."/>
            <person name="Ma J."/>
        </authorList>
    </citation>
    <scope>NUCLEOTIDE SEQUENCE [LARGE SCALE GENOMIC DNA]</scope>
    <source>
        <strain evidence="9">JCM 17555</strain>
    </source>
</reference>
<evidence type="ECO:0000256" key="6">
    <source>
        <dbReference type="SAM" id="MobiDB-lite"/>
    </source>
</evidence>
<dbReference type="NCBIfam" id="TIGR00413">
    <property type="entry name" value="rlpA"/>
    <property type="match status" value="1"/>
</dbReference>
<sequence>MAIAMLLTLVGCSSTPTSSSRYSIKQDVEPEGGFDPTNVPPVIPTAEPKSRGGNKSPYTVWGKQYTVMDSAQGYNQTGLASWYGAKFHGHATSNGEIYNMYAFSAAHKNLPLPTFARVTNLKNGRSIVVRVNDRGPFHEDRLIDLSYAAALSLDVVKTGTAPVRVEALLPQDELSPMDSLQQATTPATQLPGSTEAKISVTQPVQPALPSGQLEHSNEPMFLQVGAFSTRERALQVKGELQSMLQGLVKPKGPDVFIEEIASAERMLHRVRIGPLESSGELPRFQSRLAKTSYSGTLVIPANPQASAETVQ</sequence>
<dbReference type="Pfam" id="PF03330">
    <property type="entry name" value="DPBB_1"/>
    <property type="match status" value="1"/>
</dbReference>
<dbReference type="InterPro" id="IPR009009">
    <property type="entry name" value="RlpA-like_DPBB"/>
</dbReference>
<dbReference type="PROSITE" id="PS51724">
    <property type="entry name" value="SPOR"/>
    <property type="match status" value="1"/>
</dbReference>
<dbReference type="InterPro" id="IPR034718">
    <property type="entry name" value="RlpA"/>
</dbReference>
<dbReference type="InterPro" id="IPR012997">
    <property type="entry name" value="RplA"/>
</dbReference>
<evidence type="ECO:0000256" key="3">
    <source>
        <dbReference type="ARBA" id="ARBA00023316"/>
    </source>
</evidence>
<evidence type="ECO:0000256" key="2">
    <source>
        <dbReference type="ARBA" id="ARBA00023239"/>
    </source>
</evidence>
<accession>A0ABP7NF86</accession>
<evidence type="ECO:0000256" key="1">
    <source>
        <dbReference type="ARBA" id="ARBA00022729"/>
    </source>
</evidence>
<keyword evidence="1" id="KW-0732">Signal</keyword>
<dbReference type="EC" id="4.2.2.-" evidence="4"/>
<evidence type="ECO:0000313" key="8">
    <source>
        <dbReference type="EMBL" id="GAA3945503.1"/>
    </source>
</evidence>
<dbReference type="InterPro" id="IPR036680">
    <property type="entry name" value="SPOR-like_sf"/>
</dbReference>
<comment type="similarity">
    <text evidence="4 5">Belongs to the RlpA family.</text>
</comment>
<keyword evidence="3 4" id="KW-0961">Cell wall biogenesis/degradation</keyword>
<name>A0ABP7NF86_9GAMM</name>
<dbReference type="PANTHER" id="PTHR34183:SF1">
    <property type="entry name" value="ENDOLYTIC PEPTIDOGLYCAN TRANSGLYCOSYLASE RLPA"/>
    <property type="match status" value="1"/>
</dbReference>
<dbReference type="CDD" id="cd22268">
    <property type="entry name" value="DPBB_RlpA-like"/>
    <property type="match status" value="1"/>
</dbReference>
<dbReference type="Pfam" id="PF05036">
    <property type="entry name" value="SPOR"/>
    <property type="match status" value="1"/>
</dbReference>
<protein>
    <recommendedName>
        <fullName evidence="4">Endolytic peptidoglycan transglycosylase RlpA</fullName>
        <ecNumber evidence="4">4.2.2.-</ecNumber>
    </recommendedName>
</protein>
<dbReference type="EMBL" id="BAABBO010000001">
    <property type="protein sequence ID" value="GAA3945503.1"/>
    <property type="molecule type" value="Genomic_DNA"/>
</dbReference>
<dbReference type="Gene3D" id="2.40.40.10">
    <property type="entry name" value="RlpA-like domain"/>
    <property type="match status" value="1"/>
</dbReference>
<dbReference type="HAMAP" id="MF_02071">
    <property type="entry name" value="RlpA"/>
    <property type="match status" value="1"/>
</dbReference>
<evidence type="ECO:0000256" key="4">
    <source>
        <dbReference type="HAMAP-Rule" id="MF_02071"/>
    </source>
</evidence>
<evidence type="ECO:0000256" key="5">
    <source>
        <dbReference type="RuleBase" id="RU003495"/>
    </source>
</evidence>
<gene>
    <name evidence="4 8" type="primary">rlpA</name>
    <name evidence="8" type="ORF">GCM10022278_00860</name>
</gene>
<feature type="region of interest" description="Disordered" evidence="6">
    <location>
        <begin position="14"/>
        <end position="55"/>
    </location>
</feature>
<comment type="caution">
    <text evidence="8">The sequence shown here is derived from an EMBL/GenBank/DDBJ whole genome shotgun (WGS) entry which is preliminary data.</text>
</comment>
<comment type="function">
    <text evidence="4">Lytic transglycosylase with a strong preference for naked glycan strands that lack stem peptides.</text>
</comment>
<evidence type="ECO:0000259" key="7">
    <source>
        <dbReference type="PROSITE" id="PS51724"/>
    </source>
</evidence>
<dbReference type="Gene3D" id="3.30.70.1070">
    <property type="entry name" value="Sporulation related repeat"/>
    <property type="match status" value="1"/>
</dbReference>
<dbReference type="SUPFAM" id="SSF50685">
    <property type="entry name" value="Barwin-like endoglucanases"/>
    <property type="match status" value="1"/>
</dbReference>